<dbReference type="PANTHER" id="PTHR33164:SF43">
    <property type="entry name" value="HTH-TYPE TRANSCRIPTIONAL REPRESSOR YETL"/>
    <property type="match status" value="1"/>
</dbReference>
<feature type="domain" description="HTH marR-type" evidence="2">
    <location>
        <begin position="29"/>
        <end position="162"/>
    </location>
</feature>
<feature type="compositionally biased region" description="Gly residues" evidence="1">
    <location>
        <begin position="12"/>
        <end position="26"/>
    </location>
</feature>
<protein>
    <submittedName>
        <fullName evidence="3">MarR family winged helix-turn-helix transcriptional regulator</fullName>
    </submittedName>
</protein>
<dbReference type="Gene3D" id="1.10.10.10">
    <property type="entry name" value="Winged helix-like DNA-binding domain superfamily/Winged helix DNA-binding domain"/>
    <property type="match status" value="1"/>
</dbReference>
<evidence type="ECO:0000313" key="4">
    <source>
        <dbReference type="Proteomes" id="UP001432166"/>
    </source>
</evidence>
<evidence type="ECO:0000259" key="2">
    <source>
        <dbReference type="PROSITE" id="PS50995"/>
    </source>
</evidence>
<proteinExistence type="predicted"/>
<dbReference type="Proteomes" id="UP001432166">
    <property type="component" value="Chromosome"/>
</dbReference>
<dbReference type="EMBL" id="CP108133">
    <property type="protein sequence ID" value="WTP50570.1"/>
    <property type="molecule type" value="Genomic_DNA"/>
</dbReference>
<reference evidence="3" key="1">
    <citation type="submission" date="2022-10" db="EMBL/GenBank/DDBJ databases">
        <title>The complete genomes of actinobacterial strains from the NBC collection.</title>
        <authorList>
            <person name="Joergensen T.S."/>
            <person name="Alvarez Arevalo M."/>
            <person name="Sterndorff E.B."/>
            <person name="Faurdal D."/>
            <person name="Vuksanovic O."/>
            <person name="Mourched A.-S."/>
            <person name="Charusanti P."/>
            <person name="Shaw S."/>
            <person name="Blin K."/>
            <person name="Weber T."/>
        </authorList>
    </citation>
    <scope>NUCLEOTIDE SEQUENCE</scope>
    <source>
        <strain evidence="3">NBC_00189</strain>
    </source>
</reference>
<feature type="compositionally biased region" description="Acidic residues" evidence="1">
    <location>
        <begin position="1"/>
        <end position="10"/>
    </location>
</feature>
<dbReference type="InterPro" id="IPR036390">
    <property type="entry name" value="WH_DNA-bd_sf"/>
</dbReference>
<dbReference type="InterPro" id="IPR039422">
    <property type="entry name" value="MarR/SlyA-like"/>
</dbReference>
<dbReference type="SMART" id="SM00347">
    <property type="entry name" value="HTH_MARR"/>
    <property type="match status" value="1"/>
</dbReference>
<dbReference type="Pfam" id="PF12802">
    <property type="entry name" value="MarR_2"/>
    <property type="match status" value="1"/>
</dbReference>
<keyword evidence="4" id="KW-1185">Reference proteome</keyword>
<dbReference type="PANTHER" id="PTHR33164">
    <property type="entry name" value="TRANSCRIPTIONAL REGULATOR, MARR FAMILY"/>
    <property type="match status" value="1"/>
</dbReference>
<name>A0ABZ1JGE4_9ACTN</name>
<evidence type="ECO:0000256" key="1">
    <source>
        <dbReference type="SAM" id="MobiDB-lite"/>
    </source>
</evidence>
<dbReference type="InterPro" id="IPR000835">
    <property type="entry name" value="HTH_MarR-typ"/>
</dbReference>
<evidence type="ECO:0000313" key="3">
    <source>
        <dbReference type="EMBL" id="WTP50570.1"/>
    </source>
</evidence>
<accession>A0ABZ1JGE4</accession>
<organism evidence="3 4">
    <name type="scientific">Streptomyces tauricus</name>
    <dbReference type="NCBI Taxonomy" id="68274"/>
    <lineage>
        <taxon>Bacteria</taxon>
        <taxon>Bacillati</taxon>
        <taxon>Actinomycetota</taxon>
        <taxon>Actinomycetes</taxon>
        <taxon>Kitasatosporales</taxon>
        <taxon>Streptomycetaceae</taxon>
        <taxon>Streptomyces</taxon>
        <taxon>Streptomyces aurantiacus group</taxon>
    </lineage>
</organism>
<dbReference type="PROSITE" id="PS50995">
    <property type="entry name" value="HTH_MARR_2"/>
    <property type="match status" value="1"/>
</dbReference>
<dbReference type="InterPro" id="IPR036388">
    <property type="entry name" value="WH-like_DNA-bd_sf"/>
</dbReference>
<dbReference type="SUPFAM" id="SSF46785">
    <property type="entry name" value="Winged helix' DNA-binding domain"/>
    <property type="match status" value="1"/>
</dbReference>
<gene>
    <name evidence="3" type="ORF">OG288_21045</name>
</gene>
<sequence length="166" mass="17688">MSESEAESDGLPEGGPHGGSEGGPHGGSDQRLFFLLQRAAHRLRTTADRRCVAAAGVTTAQLGALFAVRERPGGTQRELARTLGLRESAVTALVARLTAAGFVVRRAHPREHRAVTLELTDEGGAALRAAQPEIDRFNGELRALLGDQGFARTSAALYELAHWDPE</sequence>
<feature type="region of interest" description="Disordered" evidence="1">
    <location>
        <begin position="1"/>
        <end position="29"/>
    </location>
</feature>
<dbReference type="RefSeq" id="WP_265649374.1">
    <property type="nucleotide sequence ID" value="NZ_CP108133.1"/>
</dbReference>